<dbReference type="RefSeq" id="WP_129011119.1">
    <property type="nucleotide sequence ID" value="NZ_CP053835.1"/>
</dbReference>
<dbReference type="Gene3D" id="1.10.10.10">
    <property type="entry name" value="Winged helix-like DNA-binding domain superfamily/Winged helix DNA-binding domain"/>
    <property type="match status" value="1"/>
</dbReference>
<sequence>MASNLSFGNDKDGYATIDEFYKSLMFQQIMDSDLNRNERDVMLVIFRKTIHYEKWKDRISMYWLSKAVGISDATLRATLERLENKSLIDITRSTGGKSTSNKKYNEFKIHTYFINMVFKKWENIKMENGFTIVREI</sequence>
<dbReference type="InterPro" id="IPR036390">
    <property type="entry name" value="WH_DNA-bd_sf"/>
</dbReference>
<dbReference type="GO" id="GO:0006260">
    <property type="term" value="P:DNA replication"/>
    <property type="evidence" value="ECO:0007669"/>
    <property type="project" value="InterPro"/>
</dbReference>
<organism evidence="2 3">
    <name type="scientific">Arcobacter defluvii</name>
    <dbReference type="NCBI Taxonomy" id="873191"/>
    <lineage>
        <taxon>Bacteria</taxon>
        <taxon>Pseudomonadati</taxon>
        <taxon>Campylobacterota</taxon>
        <taxon>Epsilonproteobacteria</taxon>
        <taxon>Campylobacterales</taxon>
        <taxon>Arcobacteraceae</taxon>
        <taxon>Arcobacter</taxon>
    </lineage>
</organism>
<proteinExistence type="predicted"/>
<feature type="domain" description="Bacteriophage lambda Replication protein O N-terminal" evidence="1">
    <location>
        <begin position="11"/>
        <end position="107"/>
    </location>
</feature>
<dbReference type="Proteomes" id="UP000503313">
    <property type="component" value="Chromosome"/>
</dbReference>
<dbReference type="InterPro" id="IPR006497">
    <property type="entry name" value="Phage_lambda_VrpO_N"/>
</dbReference>
<dbReference type="Pfam" id="PF04492">
    <property type="entry name" value="Phage_rep_O"/>
    <property type="match status" value="1"/>
</dbReference>
<dbReference type="KEGG" id="adz:ADFLV_1123"/>
<reference evidence="2 3" key="1">
    <citation type="submission" date="2020-05" db="EMBL/GenBank/DDBJ databases">
        <title>Complete genome sequencing of Campylobacter and Arcobacter type strains.</title>
        <authorList>
            <person name="Miller W.G."/>
            <person name="Yee E."/>
        </authorList>
    </citation>
    <scope>NUCLEOTIDE SEQUENCE [LARGE SCALE GENOMIC DNA]</scope>
    <source>
        <strain evidence="2 3">LMG 25694</strain>
    </source>
</reference>
<dbReference type="InterPro" id="IPR036388">
    <property type="entry name" value="WH-like_DNA-bd_sf"/>
</dbReference>
<accession>A0AAE7BFM0</accession>
<evidence type="ECO:0000313" key="2">
    <source>
        <dbReference type="EMBL" id="QKF77157.1"/>
    </source>
</evidence>
<dbReference type="SUPFAM" id="SSF46785">
    <property type="entry name" value="Winged helix' DNA-binding domain"/>
    <property type="match status" value="1"/>
</dbReference>
<gene>
    <name evidence="2" type="ORF">ADFLV_1123</name>
</gene>
<name>A0AAE7BFM0_9BACT</name>
<dbReference type="AlphaFoldDB" id="A0AAE7BFM0"/>
<dbReference type="EMBL" id="CP053835">
    <property type="protein sequence ID" value="QKF77157.1"/>
    <property type="molecule type" value="Genomic_DNA"/>
</dbReference>
<protein>
    <recommendedName>
        <fullName evidence="1">Bacteriophage lambda Replication protein O N-terminal domain-containing protein</fullName>
    </recommendedName>
</protein>
<keyword evidence="3" id="KW-1185">Reference proteome</keyword>
<evidence type="ECO:0000313" key="3">
    <source>
        <dbReference type="Proteomes" id="UP000503313"/>
    </source>
</evidence>
<evidence type="ECO:0000259" key="1">
    <source>
        <dbReference type="Pfam" id="PF04492"/>
    </source>
</evidence>